<protein>
    <submittedName>
        <fullName evidence="3">Uncharacterized protein</fullName>
    </submittedName>
</protein>
<evidence type="ECO:0000256" key="1">
    <source>
        <dbReference type="SAM" id="MobiDB-lite"/>
    </source>
</evidence>
<keyword evidence="4" id="KW-1185">Reference proteome</keyword>
<dbReference type="OrthoDB" id="2609391at2759"/>
<feature type="compositionally biased region" description="Basic residues" evidence="1">
    <location>
        <begin position="40"/>
        <end position="51"/>
    </location>
</feature>
<dbReference type="EMBL" id="ML143446">
    <property type="protein sequence ID" value="TBU26426.1"/>
    <property type="molecule type" value="Genomic_DNA"/>
</dbReference>
<proteinExistence type="predicted"/>
<dbReference type="EMBL" id="ML145219">
    <property type="protein sequence ID" value="TBU53279.1"/>
    <property type="molecule type" value="Genomic_DNA"/>
</dbReference>
<accession>A0A4Q9NJF9</accession>
<sequence>MPSVTAQMQTLSLDEAPATPRQQHSDRSGGTAEPHTQNKSSRRSSRRRPRRVSPYPLPPREECLEAKSRGKCMCFGFYADAGTFQKAMISRFPDQLKDRDPYDMTLLWSTVLYLRRIIGCADLDLHIGTVSQRVKDQIPSIEDDVGESVMIVGLFPLDVEAYERRITQEGADEISRFVGMPPTWWEAKLLC</sequence>
<feature type="compositionally biased region" description="Polar residues" evidence="1">
    <location>
        <begin position="1"/>
        <end position="12"/>
    </location>
</feature>
<feature type="region of interest" description="Disordered" evidence="1">
    <location>
        <begin position="1"/>
        <end position="60"/>
    </location>
</feature>
<dbReference type="Proteomes" id="UP000292957">
    <property type="component" value="Unassembled WGS sequence"/>
</dbReference>
<name>A0A4Q9NJF9_9APHY</name>
<dbReference type="AlphaFoldDB" id="A0A4Q9NJF9"/>
<evidence type="ECO:0000313" key="2">
    <source>
        <dbReference type="EMBL" id="TBU26426.1"/>
    </source>
</evidence>
<evidence type="ECO:0000313" key="3">
    <source>
        <dbReference type="EMBL" id="TBU53279.1"/>
    </source>
</evidence>
<organism evidence="3 4">
    <name type="scientific">Dichomitus squalens</name>
    <dbReference type="NCBI Taxonomy" id="114155"/>
    <lineage>
        <taxon>Eukaryota</taxon>
        <taxon>Fungi</taxon>
        <taxon>Dikarya</taxon>
        <taxon>Basidiomycota</taxon>
        <taxon>Agaricomycotina</taxon>
        <taxon>Agaricomycetes</taxon>
        <taxon>Polyporales</taxon>
        <taxon>Polyporaceae</taxon>
        <taxon>Dichomitus</taxon>
    </lineage>
</organism>
<evidence type="ECO:0000313" key="4">
    <source>
        <dbReference type="Proteomes" id="UP000292082"/>
    </source>
</evidence>
<reference evidence="3 4" key="1">
    <citation type="submission" date="2019-01" db="EMBL/GenBank/DDBJ databases">
        <title>Draft genome sequences of three monokaryotic isolates of the white-rot basidiomycete fungus Dichomitus squalens.</title>
        <authorList>
            <consortium name="DOE Joint Genome Institute"/>
            <person name="Lopez S.C."/>
            <person name="Andreopoulos B."/>
            <person name="Pangilinan J."/>
            <person name="Lipzen A."/>
            <person name="Riley R."/>
            <person name="Ahrendt S."/>
            <person name="Ng V."/>
            <person name="Barry K."/>
            <person name="Daum C."/>
            <person name="Grigoriev I.V."/>
            <person name="Hilden K.S."/>
            <person name="Makela M.R."/>
            <person name="de Vries R.P."/>
        </authorList>
    </citation>
    <scope>NUCLEOTIDE SEQUENCE [LARGE SCALE GENOMIC DNA]</scope>
    <source>
        <strain evidence="3 4">CBS 464.89</strain>
        <strain evidence="2">OM18370.1</strain>
    </source>
</reference>
<dbReference type="Proteomes" id="UP000292082">
    <property type="component" value="Unassembled WGS sequence"/>
</dbReference>
<gene>
    <name evidence="3" type="ORF">BD310DRAFT_938450</name>
    <name evidence="2" type="ORF">BD311DRAFT_762609</name>
</gene>